<dbReference type="OrthoDB" id="10051515at2759"/>
<dbReference type="Pfam" id="PF13359">
    <property type="entry name" value="DDE_Tnp_4"/>
    <property type="match status" value="1"/>
</dbReference>
<dbReference type="Proteomes" id="UP000596742">
    <property type="component" value="Unassembled WGS sequence"/>
</dbReference>
<dbReference type="AlphaFoldDB" id="A0A8B6BLH8"/>
<keyword evidence="5" id="KW-1185">Reference proteome</keyword>
<dbReference type="GO" id="GO:0046872">
    <property type="term" value="F:metal ion binding"/>
    <property type="evidence" value="ECO:0007669"/>
    <property type="project" value="UniProtKB-KW"/>
</dbReference>
<accession>A0A8B6BLH8</accession>
<protein>
    <recommendedName>
        <fullName evidence="3">DDE Tnp4 domain-containing protein</fullName>
    </recommendedName>
</protein>
<reference evidence="4" key="1">
    <citation type="submission" date="2018-11" db="EMBL/GenBank/DDBJ databases">
        <authorList>
            <person name="Alioto T."/>
            <person name="Alioto T."/>
        </authorList>
    </citation>
    <scope>NUCLEOTIDE SEQUENCE</scope>
</reference>
<comment type="cofactor">
    <cofactor evidence="1">
        <name>a divalent metal cation</name>
        <dbReference type="ChEBI" id="CHEBI:60240"/>
    </cofactor>
</comment>
<evidence type="ECO:0000313" key="4">
    <source>
        <dbReference type="EMBL" id="VDH92095.1"/>
    </source>
</evidence>
<evidence type="ECO:0000256" key="1">
    <source>
        <dbReference type="ARBA" id="ARBA00001968"/>
    </source>
</evidence>
<organism evidence="4 5">
    <name type="scientific">Mytilus galloprovincialis</name>
    <name type="common">Mediterranean mussel</name>
    <dbReference type="NCBI Taxonomy" id="29158"/>
    <lineage>
        <taxon>Eukaryota</taxon>
        <taxon>Metazoa</taxon>
        <taxon>Spiralia</taxon>
        <taxon>Lophotrochozoa</taxon>
        <taxon>Mollusca</taxon>
        <taxon>Bivalvia</taxon>
        <taxon>Autobranchia</taxon>
        <taxon>Pteriomorphia</taxon>
        <taxon>Mytilida</taxon>
        <taxon>Mytiloidea</taxon>
        <taxon>Mytilidae</taxon>
        <taxon>Mytilinae</taxon>
        <taxon>Mytilus</taxon>
    </lineage>
</organism>
<gene>
    <name evidence="4" type="ORF">MGAL_10B026361</name>
</gene>
<keyword evidence="2" id="KW-0479">Metal-binding</keyword>
<proteinExistence type="predicted"/>
<comment type="caution">
    <text evidence="4">The sequence shown here is derived from an EMBL/GenBank/DDBJ whole genome shotgun (WGS) entry which is preliminary data.</text>
</comment>
<name>A0A8B6BLH8_MYTGA</name>
<dbReference type="InterPro" id="IPR027806">
    <property type="entry name" value="HARBI1_dom"/>
</dbReference>
<feature type="domain" description="DDE Tnp4" evidence="3">
    <location>
        <begin position="20"/>
        <end position="76"/>
    </location>
</feature>
<sequence length="153" mass="17780">MQYVFTTSAVRLQQVCIGSLLTDEQLITNYRISRGRRVVENAFGILAQRWQLLLTTMMQQPNVVRNIVECCVCLHNVMRLRYPTQQNAQLDMENDQHDLIPGLWRATANMYEVNMVIGPNRDTVAAKKQREYLRLYFNSQAGSVPWQNRMISA</sequence>
<evidence type="ECO:0000313" key="5">
    <source>
        <dbReference type="Proteomes" id="UP000596742"/>
    </source>
</evidence>
<dbReference type="EMBL" id="UYJE01000302">
    <property type="protein sequence ID" value="VDH92095.1"/>
    <property type="molecule type" value="Genomic_DNA"/>
</dbReference>
<evidence type="ECO:0000259" key="3">
    <source>
        <dbReference type="Pfam" id="PF13359"/>
    </source>
</evidence>
<evidence type="ECO:0000256" key="2">
    <source>
        <dbReference type="ARBA" id="ARBA00022723"/>
    </source>
</evidence>